<evidence type="ECO:0000256" key="4">
    <source>
        <dbReference type="PROSITE-ProRule" id="PRU00169"/>
    </source>
</evidence>
<keyword evidence="5" id="KW-0472">Membrane</keyword>
<evidence type="ECO:0000256" key="3">
    <source>
        <dbReference type="ARBA" id="ARBA00022553"/>
    </source>
</evidence>
<dbReference type="InterPro" id="IPR005467">
    <property type="entry name" value="His_kinase_dom"/>
</dbReference>
<reference evidence="8 9" key="1">
    <citation type="submission" date="2017-03" db="EMBL/GenBank/DDBJ databases">
        <authorList>
            <person name="Afonso C.L."/>
            <person name="Miller P.J."/>
            <person name="Scott M.A."/>
            <person name="Spackman E."/>
            <person name="Goraichik I."/>
            <person name="Dimitrov K.M."/>
            <person name="Suarez D.L."/>
            <person name="Swayne D.E."/>
        </authorList>
    </citation>
    <scope>NUCLEOTIDE SEQUENCE [LARGE SCALE GENOMIC DNA]</scope>
    <source>
        <strain evidence="8 9">CECT 7066</strain>
    </source>
</reference>
<dbReference type="Gene3D" id="3.40.50.2300">
    <property type="match status" value="1"/>
</dbReference>
<dbReference type="InterPro" id="IPR004358">
    <property type="entry name" value="Sig_transdc_His_kin-like_C"/>
</dbReference>
<dbReference type="PRINTS" id="PR00344">
    <property type="entry name" value="BCTRLSENSOR"/>
</dbReference>
<dbReference type="GO" id="GO:0000155">
    <property type="term" value="F:phosphorelay sensor kinase activity"/>
    <property type="evidence" value="ECO:0007669"/>
    <property type="project" value="InterPro"/>
</dbReference>
<dbReference type="Proteomes" id="UP000193870">
    <property type="component" value="Unassembled WGS sequence"/>
</dbReference>
<evidence type="ECO:0000259" key="7">
    <source>
        <dbReference type="PROSITE" id="PS50110"/>
    </source>
</evidence>
<dbReference type="InterPro" id="IPR003594">
    <property type="entry name" value="HATPase_dom"/>
</dbReference>
<dbReference type="CDD" id="cd00082">
    <property type="entry name" value="HisKA"/>
    <property type="match status" value="1"/>
</dbReference>
<organism evidence="8 9">
    <name type="scientific">Palleronia marisminoris</name>
    <dbReference type="NCBI Taxonomy" id="315423"/>
    <lineage>
        <taxon>Bacteria</taxon>
        <taxon>Pseudomonadati</taxon>
        <taxon>Pseudomonadota</taxon>
        <taxon>Alphaproteobacteria</taxon>
        <taxon>Rhodobacterales</taxon>
        <taxon>Roseobacteraceae</taxon>
        <taxon>Palleronia</taxon>
    </lineage>
</organism>
<dbReference type="SMART" id="SM00388">
    <property type="entry name" value="HisKA"/>
    <property type="match status" value="1"/>
</dbReference>
<evidence type="ECO:0000256" key="2">
    <source>
        <dbReference type="ARBA" id="ARBA00012438"/>
    </source>
</evidence>
<feature type="domain" description="Response regulatory" evidence="7">
    <location>
        <begin position="546"/>
        <end position="662"/>
    </location>
</feature>
<accession>A0A1Y5T9F8</accession>
<dbReference type="InterPro" id="IPR003661">
    <property type="entry name" value="HisK_dim/P_dom"/>
</dbReference>
<dbReference type="EC" id="2.7.13.3" evidence="2"/>
<keyword evidence="5" id="KW-1133">Transmembrane helix</keyword>
<name>A0A1Y5T9F8_9RHOB</name>
<feature type="domain" description="Histidine kinase" evidence="6">
    <location>
        <begin position="300"/>
        <end position="523"/>
    </location>
</feature>
<dbReference type="PROSITE" id="PS50109">
    <property type="entry name" value="HIS_KIN"/>
    <property type="match status" value="1"/>
</dbReference>
<dbReference type="PANTHER" id="PTHR43065:SF42">
    <property type="entry name" value="TWO-COMPONENT SENSOR PPRA"/>
    <property type="match status" value="1"/>
</dbReference>
<protein>
    <recommendedName>
        <fullName evidence="2">histidine kinase</fullName>
        <ecNumber evidence="2">2.7.13.3</ecNumber>
    </recommendedName>
</protein>
<proteinExistence type="predicted"/>
<dbReference type="Pfam" id="PF02518">
    <property type="entry name" value="HATPase_c"/>
    <property type="match status" value="1"/>
</dbReference>
<dbReference type="InterPro" id="IPR011006">
    <property type="entry name" value="CheY-like_superfamily"/>
</dbReference>
<dbReference type="EMBL" id="FWFV01000008">
    <property type="protein sequence ID" value="SLN58805.1"/>
    <property type="molecule type" value="Genomic_DNA"/>
</dbReference>
<dbReference type="RefSeq" id="WP_245749692.1">
    <property type="nucleotide sequence ID" value="NZ_FOPF01000008.1"/>
</dbReference>
<dbReference type="SUPFAM" id="SSF47384">
    <property type="entry name" value="Homodimeric domain of signal transducing histidine kinase"/>
    <property type="match status" value="1"/>
</dbReference>
<keyword evidence="9" id="KW-1185">Reference proteome</keyword>
<dbReference type="FunFam" id="1.10.287.130:FF:000037">
    <property type="entry name" value="Hybrid sensor histidine kinase/response regulator"/>
    <property type="match status" value="1"/>
</dbReference>
<feature type="transmembrane region" description="Helical" evidence="5">
    <location>
        <begin position="41"/>
        <end position="63"/>
    </location>
</feature>
<dbReference type="AlphaFoldDB" id="A0A1Y5T9F8"/>
<dbReference type="SMART" id="SM00448">
    <property type="entry name" value="REC"/>
    <property type="match status" value="1"/>
</dbReference>
<evidence type="ECO:0000256" key="5">
    <source>
        <dbReference type="SAM" id="Phobius"/>
    </source>
</evidence>
<evidence type="ECO:0000256" key="1">
    <source>
        <dbReference type="ARBA" id="ARBA00000085"/>
    </source>
</evidence>
<evidence type="ECO:0000259" key="6">
    <source>
        <dbReference type="PROSITE" id="PS50109"/>
    </source>
</evidence>
<keyword evidence="3 4" id="KW-0597">Phosphoprotein</keyword>
<dbReference type="Gene3D" id="3.30.565.10">
    <property type="entry name" value="Histidine kinase-like ATPase, C-terminal domain"/>
    <property type="match status" value="1"/>
</dbReference>
<feature type="modified residue" description="4-aspartylphosphate" evidence="4">
    <location>
        <position position="597"/>
    </location>
</feature>
<dbReference type="Pfam" id="PF00512">
    <property type="entry name" value="HisKA"/>
    <property type="match status" value="1"/>
</dbReference>
<dbReference type="InterPro" id="IPR036097">
    <property type="entry name" value="HisK_dim/P_sf"/>
</dbReference>
<keyword evidence="5" id="KW-0812">Transmembrane</keyword>
<dbReference type="Gene3D" id="1.10.287.130">
    <property type="match status" value="1"/>
</dbReference>
<comment type="catalytic activity">
    <reaction evidence="1">
        <text>ATP + protein L-histidine = ADP + protein N-phospho-L-histidine.</text>
        <dbReference type="EC" id="2.7.13.3"/>
    </reaction>
</comment>
<dbReference type="SUPFAM" id="SSF52172">
    <property type="entry name" value="CheY-like"/>
    <property type="match status" value="1"/>
</dbReference>
<gene>
    <name evidence="8" type="ORF">PAM7066_02888</name>
</gene>
<dbReference type="Pfam" id="PF00072">
    <property type="entry name" value="Response_reg"/>
    <property type="match status" value="1"/>
</dbReference>
<dbReference type="InterPro" id="IPR001789">
    <property type="entry name" value="Sig_transdc_resp-reg_receiver"/>
</dbReference>
<sequence length="672" mass="72954">MSDIRLPLADEAARLGYRAAWLLVLAFAMALSAWVVPATNYAVPLAAAAATLAAVALCVLVIGGPASMRRRRRAEVLRDLFGNDRRPAYVTDSAGRLVWSNDAGDLDRLLASDLADPSEVVADLRARALAEGSAERRLARTPPRRLTVQQVVGGDLLWRLDDAPAAETEASPVDFEALPLPLIEIDRDGMIVSANLRARGVLKIGEGERVGLHEIVDGLGRSVPKWVFDAFAGLGLARPEVVRASRRTEDMFIQIVLDRAPGSGSNRLMAVMHDATHLKTLEAQMVQSQKMQAIGQLAGGVAHDFNNLLTAIRGHCDLLLLRRDASDPDFADLEQINQNANRAASLVGQLLAFSRKQNLKLESVALRDLLSDLTHLLDRLVGARVTLALNHAPDLPLVRADRRQLEQVIMNLVVNARDAMPNGGRIDISTRSVHLERPLTRDRATVPIGDYVEVSVVDEGTGIPPDVRKKIFEPFFTTKKTGEGTGLGLSTAYGIVKQIGGYIFVDSREGQGTTFTLLFPADAVPLLPVPEAPRPEQAAKDADGAVILLVEDEAPVRAFATRALRLRGYEVIEAEDGESALEIVSDDSVSIDLFVSDVIMPGMDGPTWVRHARERRPDVPVVFMSGYAEESFSGTQALIARSAFIQKPFSLSDLTTIVARQFEMENEPSADG</sequence>
<evidence type="ECO:0000313" key="8">
    <source>
        <dbReference type="EMBL" id="SLN58805.1"/>
    </source>
</evidence>
<dbReference type="STRING" id="315423.SAMN04488020_108180"/>
<evidence type="ECO:0000313" key="9">
    <source>
        <dbReference type="Proteomes" id="UP000193870"/>
    </source>
</evidence>
<dbReference type="InterPro" id="IPR036890">
    <property type="entry name" value="HATPase_C_sf"/>
</dbReference>
<dbReference type="PANTHER" id="PTHR43065">
    <property type="entry name" value="SENSOR HISTIDINE KINASE"/>
    <property type="match status" value="1"/>
</dbReference>
<dbReference type="SMART" id="SM00387">
    <property type="entry name" value="HATPase_c"/>
    <property type="match status" value="1"/>
</dbReference>
<dbReference type="SUPFAM" id="SSF55874">
    <property type="entry name" value="ATPase domain of HSP90 chaperone/DNA topoisomerase II/histidine kinase"/>
    <property type="match status" value="1"/>
</dbReference>
<feature type="transmembrane region" description="Helical" evidence="5">
    <location>
        <begin position="15"/>
        <end position="35"/>
    </location>
</feature>
<dbReference type="PROSITE" id="PS50110">
    <property type="entry name" value="RESPONSE_REGULATORY"/>
    <property type="match status" value="1"/>
</dbReference>